<feature type="binding site" evidence="5">
    <location>
        <position position="315"/>
    </location>
    <ligand>
        <name>FMN</name>
        <dbReference type="ChEBI" id="CHEBI:58210"/>
    </ligand>
</feature>
<feature type="binding site" evidence="5">
    <location>
        <position position="342"/>
    </location>
    <ligand>
        <name>glyoxylate</name>
        <dbReference type="ChEBI" id="CHEBI:36655"/>
    </ligand>
</feature>
<dbReference type="PROSITE" id="PS00557">
    <property type="entry name" value="FMN_HYDROXY_ACID_DH_1"/>
    <property type="match status" value="1"/>
</dbReference>
<dbReference type="InterPro" id="IPR037396">
    <property type="entry name" value="FMN_HAD"/>
</dbReference>
<feature type="binding site" evidence="5">
    <location>
        <begin position="373"/>
        <end position="377"/>
    </location>
    <ligand>
        <name>FMN</name>
        <dbReference type="ChEBI" id="CHEBI:58210"/>
    </ligand>
</feature>
<feature type="domain" description="FMN hydroxy acid dehydrogenase" evidence="6">
    <location>
        <begin position="27"/>
        <end position="444"/>
    </location>
</feature>
<feature type="binding site" evidence="5">
    <location>
        <position position="205"/>
    </location>
    <ligand>
        <name>glyoxylate</name>
        <dbReference type="ChEBI" id="CHEBI:36655"/>
    </ligand>
</feature>
<evidence type="ECO:0000313" key="7">
    <source>
        <dbReference type="EMBL" id="GGM28937.1"/>
    </source>
</evidence>
<feature type="binding site" evidence="5">
    <location>
        <position position="170"/>
    </location>
    <ligand>
        <name>glyoxylate</name>
        <dbReference type="ChEBI" id="CHEBI:36655"/>
    </ligand>
</feature>
<reference evidence="7" key="2">
    <citation type="submission" date="2020-09" db="EMBL/GenBank/DDBJ databases">
        <authorList>
            <person name="Sun Q."/>
            <person name="Ohkuma M."/>
        </authorList>
    </citation>
    <scope>NUCLEOTIDE SEQUENCE</scope>
    <source>
        <strain evidence="7">JCM 3051</strain>
    </source>
</reference>
<dbReference type="Pfam" id="PF01070">
    <property type="entry name" value="FMN_dh"/>
    <property type="match status" value="1"/>
</dbReference>
<feature type="binding site" evidence="5">
    <location>
        <position position="53"/>
    </location>
    <ligand>
        <name>glyoxylate</name>
        <dbReference type="ChEBI" id="CHEBI:36655"/>
    </ligand>
</feature>
<feature type="binding site" evidence="5">
    <location>
        <begin position="396"/>
        <end position="397"/>
    </location>
    <ligand>
        <name>FMN</name>
        <dbReference type="ChEBI" id="CHEBI:58210"/>
    </ligand>
</feature>
<feature type="binding site" evidence="5">
    <location>
        <position position="146"/>
    </location>
    <ligand>
        <name>FMN</name>
        <dbReference type="ChEBI" id="CHEBI:58210"/>
    </ligand>
</feature>
<dbReference type="AlphaFoldDB" id="A0A8H9GIE6"/>
<dbReference type="PANTHER" id="PTHR10578">
    <property type="entry name" value="S -2-HYDROXY-ACID OXIDASE-RELATED"/>
    <property type="match status" value="1"/>
</dbReference>
<dbReference type="InterPro" id="IPR008259">
    <property type="entry name" value="FMN_hydac_DH_AS"/>
</dbReference>
<feature type="active site" description="Proton acceptor" evidence="4">
    <location>
        <position position="339"/>
    </location>
</feature>
<reference evidence="7" key="1">
    <citation type="journal article" date="2014" name="Int. J. Syst. Evol. Microbiol.">
        <title>Complete genome sequence of Corynebacterium casei LMG S-19264T (=DSM 44701T), isolated from a smear-ripened cheese.</title>
        <authorList>
            <consortium name="US DOE Joint Genome Institute (JGI-PGF)"/>
            <person name="Walter F."/>
            <person name="Albersmeier A."/>
            <person name="Kalinowski J."/>
            <person name="Ruckert C."/>
        </authorList>
    </citation>
    <scope>NUCLEOTIDE SEQUENCE</scope>
    <source>
        <strain evidence="7">JCM 3051</strain>
    </source>
</reference>
<feature type="binding site" evidence="5">
    <location>
        <position position="337"/>
    </location>
    <ligand>
        <name>FMN</name>
        <dbReference type="ChEBI" id="CHEBI:58210"/>
    </ligand>
</feature>
<dbReference type="InterPro" id="IPR000262">
    <property type="entry name" value="FMN-dep_DH"/>
</dbReference>
<dbReference type="Gene3D" id="3.20.20.70">
    <property type="entry name" value="Aldolase class I"/>
    <property type="match status" value="1"/>
</dbReference>
<proteinExistence type="inferred from homology"/>
<dbReference type="PROSITE" id="PS51349">
    <property type="entry name" value="FMN_HYDROXY_ACID_DH_2"/>
    <property type="match status" value="1"/>
</dbReference>
<sequence>MSDMPPAATNVGRTAQSAIYSAGVFGRRPVVPTSPDALADAARRRMTRTGWAYVAGGAGAQRTVAANREAFGRYRTVPRQMVDVGERSLTTTLLGRELPAPVLFGPVGALELAVQHQRGGRAAAPGHAEPALAAAARDLGLPVVISSQASTPMEDTAAALGDSPRWFQLYWSADDAVAESFVRRAEASGCEAIVVTLDTHVLGWRTHDLDLGYLPFARAEGIAQYLSDPAFQALVAERVARTPDPAAPAPRPTLAAVRALLSMARHHPGPTWRNLTGPHARAAVETFLDVFSRSTLTWADLAWLRERTTLPILVKGIQHPDDARAALDHGADGVVVSNHGGRQVDNAVAALDTLAPVADAVRAHTETAPVLFDSGVRSGADVFTALALGADAVLLGRPWVYGLALAGADGVRAVATHVLAELDLTMALAGASRVDQVGRHNLAG</sequence>
<evidence type="ECO:0000256" key="5">
    <source>
        <dbReference type="PIRSR" id="PIRSR000138-2"/>
    </source>
</evidence>
<evidence type="ECO:0000256" key="2">
    <source>
        <dbReference type="ARBA" id="ARBA00023002"/>
    </source>
</evidence>
<keyword evidence="5" id="KW-0288">FMN</keyword>
<dbReference type="PIRSF" id="PIRSF000138">
    <property type="entry name" value="Al-hdrx_acd_dh"/>
    <property type="match status" value="1"/>
</dbReference>
<evidence type="ECO:0000313" key="8">
    <source>
        <dbReference type="Proteomes" id="UP000655589"/>
    </source>
</evidence>
<dbReference type="InterPro" id="IPR012133">
    <property type="entry name" value="Alpha-hydoxy_acid_DH_FMN"/>
</dbReference>
<comment type="similarity">
    <text evidence="3">Belongs to the FMN-dependent alpha-hydroxy acid dehydrogenase family.</text>
</comment>
<evidence type="ECO:0000256" key="4">
    <source>
        <dbReference type="PIRSR" id="PIRSR000138-1"/>
    </source>
</evidence>
<dbReference type="SUPFAM" id="SSF51395">
    <property type="entry name" value="FMN-linked oxidoreductases"/>
    <property type="match status" value="1"/>
</dbReference>
<keyword evidence="8" id="KW-1185">Reference proteome</keyword>
<dbReference type="GO" id="GO:0010181">
    <property type="term" value="F:FMN binding"/>
    <property type="evidence" value="ECO:0007669"/>
    <property type="project" value="InterPro"/>
</dbReference>
<accession>A0A8H9GIE6</accession>
<evidence type="ECO:0000256" key="1">
    <source>
        <dbReference type="ARBA" id="ARBA00001917"/>
    </source>
</evidence>
<name>A0A8H9GIE6_9MICO</name>
<keyword evidence="2" id="KW-0560">Oxidoreductase</keyword>
<organism evidence="7 8">
    <name type="scientific">Promicromonospora citrea</name>
    <dbReference type="NCBI Taxonomy" id="43677"/>
    <lineage>
        <taxon>Bacteria</taxon>
        <taxon>Bacillati</taxon>
        <taxon>Actinomycetota</taxon>
        <taxon>Actinomycetes</taxon>
        <taxon>Micrococcales</taxon>
        <taxon>Promicromonosporaceae</taxon>
        <taxon>Promicromonospora</taxon>
    </lineage>
</organism>
<protein>
    <submittedName>
        <fullName evidence="7">Putative L-lactate 2-monooxygenase</fullName>
    </submittedName>
</protein>
<dbReference type="GO" id="GO:0004497">
    <property type="term" value="F:monooxygenase activity"/>
    <property type="evidence" value="ECO:0007669"/>
    <property type="project" value="UniProtKB-KW"/>
</dbReference>
<feature type="binding site" evidence="5">
    <location>
        <position position="339"/>
    </location>
    <ligand>
        <name>glyoxylate</name>
        <dbReference type="ChEBI" id="CHEBI:36655"/>
    </ligand>
</feature>
<dbReference type="PANTHER" id="PTHR10578:SF143">
    <property type="entry name" value="FMN-DEPENDENT ALPHA-HYDROXY ACID DEHYDROGENASE PB1A11.03"/>
    <property type="match status" value="1"/>
</dbReference>
<comment type="cofactor">
    <cofactor evidence="1">
        <name>FMN</name>
        <dbReference type="ChEBI" id="CHEBI:58210"/>
    </cofactor>
</comment>
<evidence type="ECO:0000256" key="3">
    <source>
        <dbReference type="ARBA" id="ARBA00024042"/>
    </source>
</evidence>
<dbReference type="EMBL" id="BMPT01000009">
    <property type="protein sequence ID" value="GGM28937.1"/>
    <property type="molecule type" value="Genomic_DNA"/>
</dbReference>
<gene>
    <name evidence="7" type="ORF">GCM10010102_25890</name>
</gene>
<feature type="binding site" evidence="5">
    <location>
        <position position="168"/>
    </location>
    <ligand>
        <name>FMN</name>
        <dbReference type="ChEBI" id="CHEBI:58210"/>
    </ligand>
</feature>
<feature type="binding site" evidence="5">
    <location>
        <position position="196"/>
    </location>
    <ligand>
        <name>FMN</name>
        <dbReference type="ChEBI" id="CHEBI:58210"/>
    </ligand>
</feature>
<keyword evidence="5" id="KW-0285">Flavoprotein</keyword>
<comment type="caution">
    <text evidence="7">The sequence shown here is derived from an EMBL/GenBank/DDBJ whole genome shotgun (WGS) entry which is preliminary data.</text>
</comment>
<keyword evidence="7" id="KW-0503">Monooxygenase</keyword>
<dbReference type="Proteomes" id="UP000655589">
    <property type="component" value="Unassembled WGS sequence"/>
</dbReference>
<evidence type="ECO:0000259" key="6">
    <source>
        <dbReference type="PROSITE" id="PS51349"/>
    </source>
</evidence>
<feature type="binding site" evidence="5">
    <location>
        <begin position="106"/>
        <end position="108"/>
    </location>
    <ligand>
        <name>FMN</name>
        <dbReference type="ChEBI" id="CHEBI:58210"/>
    </ligand>
</feature>
<dbReference type="InterPro" id="IPR013785">
    <property type="entry name" value="Aldolase_TIM"/>
</dbReference>